<keyword evidence="1" id="KW-0812">Transmembrane</keyword>
<feature type="transmembrane region" description="Helical" evidence="1">
    <location>
        <begin position="20"/>
        <end position="41"/>
    </location>
</feature>
<sequence length="229" mass="25372">MGKQAADSHVRSLELLSMQWQIYMTTMVLVVFLWVCFFFVFPFDKNTNCTYLQHKEREFILKFSAMEIYNESVKDLLSADNSPLRLLNDPENLFSASSLPQHGIYSTLSTPQIGGNSFSSFIADSQQAAILSKVGQQQQLDCTSADSQQPGGVANVLSEDGQHQQLGCSSADSQQHLEYFPTGLEVFPFASPEHDVAVTRVDDVVPQLALADDNVGRDVEVSPADKRKS</sequence>
<dbReference type="InterPro" id="IPR036961">
    <property type="entry name" value="Kinesin_motor_dom_sf"/>
</dbReference>
<dbReference type="SUPFAM" id="SSF52540">
    <property type="entry name" value="P-loop containing nucleoside triphosphate hydrolases"/>
    <property type="match status" value="1"/>
</dbReference>
<comment type="caution">
    <text evidence="2">The sequence shown here is derived from an EMBL/GenBank/DDBJ whole genome shotgun (WGS) entry which is preliminary data.</text>
</comment>
<dbReference type="EMBL" id="JBBPBN010000002">
    <property type="protein sequence ID" value="KAK9044397.1"/>
    <property type="molecule type" value="Genomic_DNA"/>
</dbReference>
<organism evidence="2 3">
    <name type="scientific">Hibiscus sabdariffa</name>
    <name type="common">roselle</name>
    <dbReference type="NCBI Taxonomy" id="183260"/>
    <lineage>
        <taxon>Eukaryota</taxon>
        <taxon>Viridiplantae</taxon>
        <taxon>Streptophyta</taxon>
        <taxon>Embryophyta</taxon>
        <taxon>Tracheophyta</taxon>
        <taxon>Spermatophyta</taxon>
        <taxon>Magnoliopsida</taxon>
        <taxon>eudicotyledons</taxon>
        <taxon>Gunneridae</taxon>
        <taxon>Pentapetalae</taxon>
        <taxon>rosids</taxon>
        <taxon>malvids</taxon>
        <taxon>Malvales</taxon>
        <taxon>Malvaceae</taxon>
        <taxon>Malvoideae</taxon>
        <taxon>Hibiscus</taxon>
    </lineage>
</organism>
<accession>A0ABR2U3U4</accession>
<proteinExistence type="predicted"/>
<evidence type="ECO:0000313" key="2">
    <source>
        <dbReference type="EMBL" id="KAK9044397.1"/>
    </source>
</evidence>
<evidence type="ECO:0000313" key="3">
    <source>
        <dbReference type="Proteomes" id="UP001396334"/>
    </source>
</evidence>
<evidence type="ECO:0000256" key="1">
    <source>
        <dbReference type="SAM" id="Phobius"/>
    </source>
</evidence>
<protein>
    <submittedName>
        <fullName evidence="2">Uncharacterized protein</fullName>
    </submittedName>
</protein>
<keyword evidence="1" id="KW-1133">Transmembrane helix</keyword>
<gene>
    <name evidence="2" type="ORF">V6N11_058298</name>
</gene>
<dbReference type="Proteomes" id="UP001396334">
    <property type="component" value="Unassembled WGS sequence"/>
</dbReference>
<dbReference type="Gene3D" id="3.40.850.10">
    <property type="entry name" value="Kinesin motor domain"/>
    <property type="match status" value="1"/>
</dbReference>
<dbReference type="InterPro" id="IPR027417">
    <property type="entry name" value="P-loop_NTPase"/>
</dbReference>
<keyword evidence="1" id="KW-0472">Membrane</keyword>
<name>A0ABR2U3U4_9ROSI</name>
<reference evidence="2 3" key="1">
    <citation type="journal article" date="2024" name="G3 (Bethesda)">
        <title>Genome assembly of Hibiscus sabdariffa L. provides insights into metabolisms of medicinal natural products.</title>
        <authorList>
            <person name="Kim T."/>
        </authorList>
    </citation>
    <scope>NUCLEOTIDE SEQUENCE [LARGE SCALE GENOMIC DNA]</scope>
    <source>
        <strain evidence="2">TK-2024</strain>
        <tissue evidence="2">Old leaves</tissue>
    </source>
</reference>
<keyword evidence="3" id="KW-1185">Reference proteome</keyword>